<dbReference type="EMBL" id="CADCXU010030515">
    <property type="protein sequence ID" value="CAB0016645.1"/>
    <property type="molecule type" value="Genomic_DNA"/>
</dbReference>
<dbReference type="PANTHER" id="PTHR22765:SF434">
    <property type="entry name" value="GB|AAD18119.1-RELATED"/>
    <property type="match status" value="1"/>
</dbReference>
<proteinExistence type="predicted"/>
<accession>A0A6H5HKP8</accession>
<dbReference type="SUPFAM" id="SSF57850">
    <property type="entry name" value="RING/U-box"/>
    <property type="match status" value="1"/>
</dbReference>
<keyword evidence="1 3" id="KW-0863">Zinc-finger</keyword>
<dbReference type="InterPro" id="IPR051826">
    <property type="entry name" value="E3_ubiquitin-ligase_domain"/>
</dbReference>
<keyword evidence="1 3" id="KW-0479">Metal-binding</keyword>
<evidence type="ECO:0000259" key="5">
    <source>
        <dbReference type="PROSITE" id="PS50089"/>
    </source>
</evidence>
<evidence type="ECO:0000256" key="3">
    <source>
        <dbReference type="PROSITE-ProRule" id="PRU00175"/>
    </source>
</evidence>
<gene>
    <name evidence="6" type="ORF">NTEN_LOCUS20802</name>
</gene>
<name>A0A6H5HKP8_9HEMI</name>
<dbReference type="InterPro" id="IPR013083">
    <property type="entry name" value="Znf_RING/FYVE/PHD"/>
</dbReference>
<keyword evidence="7" id="KW-1185">Reference proteome</keyword>
<keyword evidence="2" id="KW-0862">Zinc</keyword>
<dbReference type="PROSITE" id="PS50089">
    <property type="entry name" value="ZF_RING_2"/>
    <property type="match status" value="1"/>
</dbReference>
<dbReference type="AlphaFoldDB" id="A0A6H5HKP8"/>
<organism evidence="6 7">
    <name type="scientific">Nesidiocoris tenuis</name>
    <dbReference type="NCBI Taxonomy" id="355587"/>
    <lineage>
        <taxon>Eukaryota</taxon>
        <taxon>Metazoa</taxon>
        <taxon>Ecdysozoa</taxon>
        <taxon>Arthropoda</taxon>
        <taxon>Hexapoda</taxon>
        <taxon>Insecta</taxon>
        <taxon>Pterygota</taxon>
        <taxon>Neoptera</taxon>
        <taxon>Paraneoptera</taxon>
        <taxon>Hemiptera</taxon>
        <taxon>Heteroptera</taxon>
        <taxon>Panheteroptera</taxon>
        <taxon>Cimicomorpha</taxon>
        <taxon>Miridae</taxon>
        <taxon>Dicyphina</taxon>
        <taxon>Nesidiocoris</taxon>
    </lineage>
</organism>
<dbReference type="SMART" id="SM00184">
    <property type="entry name" value="RING"/>
    <property type="match status" value="1"/>
</dbReference>
<dbReference type="GO" id="GO:0006511">
    <property type="term" value="P:ubiquitin-dependent protein catabolic process"/>
    <property type="evidence" value="ECO:0007669"/>
    <property type="project" value="TreeGrafter"/>
</dbReference>
<dbReference type="Proteomes" id="UP000479000">
    <property type="component" value="Unassembled WGS sequence"/>
</dbReference>
<feature type="compositionally biased region" description="Basic residues" evidence="4">
    <location>
        <begin position="106"/>
        <end position="116"/>
    </location>
</feature>
<evidence type="ECO:0000256" key="4">
    <source>
        <dbReference type="SAM" id="MobiDB-lite"/>
    </source>
</evidence>
<dbReference type="InterPro" id="IPR001841">
    <property type="entry name" value="Znf_RING"/>
</dbReference>
<dbReference type="GO" id="GO:0008270">
    <property type="term" value="F:zinc ion binding"/>
    <property type="evidence" value="ECO:0007669"/>
    <property type="project" value="UniProtKB-KW"/>
</dbReference>
<evidence type="ECO:0000313" key="6">
    <source>
        <dbReference type="EMBL" id="CAB0016645.1"/>
    </source>
</evidence>
<dbReference type="Gene3D" id="3.30.40.10">
    <property type="entry name" value="Zinc/RING finger domain, C3HC4 (zinc finger)"/>
    <property type="match status" value="1"/>
</dbReference>
<dbReference type="OrthoDB" id="21204at2759"/>
<evidence type="ECO:0000313" key="7">
    <source>
        <dbReference type="Proteomes" id="UP000479000"/>
    </source>
</evidence>
<reference evidence="6 7" key="1">
    <citation type="submission" date="2020-02" db="EMBL/GenBank/DDBJ databases">
        <authorList>
            <person name="Ferguson B K."/>
        </authorList>
    </citation>
    <scope>NUCLEOTIDE SEQUENCE [LARGE SCALE GENOMIC DNA]</scope>
</reference>
<dbReference type="Pfam" id="PF13639">
    <property type="entry name" value="zf-RING_2"/>
    <property type="match status" value="1"/>
</dbReference>
<feature type="region of interest" description="Disordered" evidence="4">
    <location>
        <begin position="106"/>
        <end position="170"/>
    </location>
</feature>
<protein>
    <recommendedName>
        <fullName evidence="5">RING-type domain-containing protein</fullName>
    </recommendedName>
</protein>
<evidence type="ECO:0000256" key="1">
    <source>
        <dbReference type="ARBA" id="ARBA00022771"/>
    </source>
</evidence>
<dbReference type="GO" id="GO:0061630">
    <property type="term" value="F:ubiquitin protein ligase activity"/>
    <property type="evidence" value="ECO:0007669"/>
    <property type="project" value="TreeGrafter"/>
</dbReference>
<feature type="domain" description="RING-type" evidence="5">
    <location>
        <begin position="67"/>
        <end position="109"/>
    </location>
</feature>
<dbReference type="PANTHER" id="PTHR22765">
    <property type="entry name" value="RING FINGER AND PROTEASE ASSOCIATED DOMAIN-CONTAINING"/>
    <property type="match status" value="1"/>
</dbReference>
<evidence type="ECO:0000256" key="2">
    <source>
        <dbReference type="ARBA" id="ARBA00022833"/>
    </source>
</evidence>
<feature type="compositionally biased region" description="Basic residues" evidence="4">
    <location>
        <begin position="126"/>
        <end position="139"/>
    </location>
</feature>
<sequence>MADYFDEMHCTPLADGEAPDGSLHLARLLRDYAMFEELGETSRLPPPTSEAVVEKLPQIQMEPGSKCTICLKDFASEEKARQLPCRHAFHDECILPWLKKIKSARKGAPKVGKAKARGAGVGRRPGLPHRPRSSGRLPRKGCPSSLPGNAPAGVGSPDRPPATESVQKVQKFGYLQSSKTAVDTCSMS</sequence>